<comment type="catalytic activity">
    <reaction evidence="4">
        <text>Hydrolysis of terminal non-reducing beta-D-fructofuranoside residues in beta-D-fructofuranosides.</text>
        <dbReference type="EC" id="3.2.1.26"/>
    </reaction>
</comment>
<reference evidence="8 9" key="1">
    <citation type="submission" date="2019-03" db="EMBL/GenBank/DDBJ databases">
        <title>Genomic Encyclopedia of Type Strains, Phase IV (KMG-IV): sequencing the most valuable type-strain genomes for metagenomic binning, comparative biology and taxonomic classification.</title>
        <authorList>
            <person name="Goeker M."/>
        </authorList>
    </citation>
    <scope>NUCLEOTIDE SEQUENCE [LARGE SCALE GENOMIC DNA]</scope>
    <source>
        <strain evidence="8 9">DSM 18577</strain>
    </source>
</reference>
<evidence type="ECO:0000256" key="4">
    <source>
        <dbReference type="RuleBase" id="RU362110"/>
    </source>
</evidence>
<dbReference type="InterPro" id="IPR001362">
    <property type="entry name" value="Glyco_hydro_32"/>
</dbReference>
<dbReference type="CDD" id="cd18623">
    <property type="entry name" value="GH32_ScrB-like"/>
    <property type="match status" value="1"/>
</dbReference>
<dbReference type="UniPathway" id="UPA00238"/>
<evidence type="ECO:0000256" key="5">
    <source>
        <dbReference type="RuleBase" id="RU365015"/>
    </source>
</evidence>
<evidence type="ECO:0000256" key="2">
    <source>
        <dbReference type="ARBA" id="ARBA00022801"/>
    </source>
</evidence>
<dbReference type="InterPro" id="IPR006232">
    <property type="entry name" value="Suc6P_hydrolase"/>
</dbReference>
<organism evidence="8 9">
    <name type="scientific">Celerinatantimonas diazotrophica</name>
    <dbReference type="NCBI Taxonomy" id="412034"/>
    <lineage>
        <taxon>Bacteria</taxon>
        <taxon>Pseudomonadati</taxon>
        <taxon>Pseudomonadota</taxon>
        <taxon>Gammaproteobacteria</taxon>
        <taxon>Celerinatantimonadaceae</taxon>
        <taxon>Celerinatantimonas</taxon>
    </lineage>
</organism>
<comment type="subcellular location">
    <subcellularLocation>
        <location evidence="5">Cytoplasm</location>
    </subcellularLocation>
</comment>
<feature type="domain" description="Glycosyl hydrolase family 32 C-terminal" evidence="7">
    <location>
        <begin position="374"/>
        <end position="453"/>
    </location>
</feature>
<dbReference type="PANTHER" id="PTHR43101:SF1">
    <property type="entry name" value="BETA-FRUCTOSIDASE"/>
    <property type="match status" value="1"/>
</dbReference>
<dbReference type="Pfam" id="PF08244">
    <property type="entry name" value="Glyco_hydro_32C"/>
    <property type="match status" value="1"/>
</dbReference>
<dbReference type="SUPFAM" id="SSF49899">
    <property type="entry name" value="Concanavalin A-like lectins/glucanases"/>
    <property type="match status" value="1"/>
</dbReference>
<dbReference type="PROSITE" id="PS00609">
    <property type="entry name" value="GLYCOSYL_HYDROL_F32"/>
    <property type="match status" value="1"/>
</dbReference>
<dbReference type="InterPro" id="IPR023296">
    <property type="entry name" value="Glyco_hydro_beta-prop_sf"/>
</dbReference>
<dbReference type="InterPro" id="IPR018053">
    <property type="entry name" value="Glyco_hydro_32_AS"/>
</dbReference>
<dbReference type="GO" id="GO:0005985">
    <property type="term" value="P:sucrose metabolic process"/>
    <property type="evidence" value="ECO:0007669"/>
    <property type="project" value="UniProtKB-UniPathway"/>
</dbReference>
<dbReference type="AlphaFoldDB" id="A0A4V2PNL4"/>
<comment type="pathway">
    <text evidence="5">Glycan biosynthesis; sucrose metabolism.</text>
</comment>
<dbReference type="Proteomes" id="UP000295565">
    <property type="component" value="Unassembled WGS sequence"/>
</dbReference>
<evidence type="ECO:0000256" key="1">
    <source>
        <dbReference type="ARBA" id="ARBA00009902"/>
    </source>
</evidence>
<dbReference type="RefSeq" id="WP_131913378.1">
    <property type="nucleotide sequence ID" value="NZ_OU594967.1"/>
</dbReference>
<protein>
    <recommendedName>
        <fullName evidence="4">Sucrose-6-phosphate hydrolase</fullName>
        <ecNumber evidence="4">3.2.1.26</ecNumber>
    </recommendedName>
    <alternativeName>
        <fullName evidence="5">Invertase</fullName>
    </alternativeName>
</protein>
<dbReference type="InterPro" id="IPR013320">
    <property type="entry name" value="ConA-like_dom_sf"/>
</dbReference>
<dbReference type="OrthoDB" id="9801455at2"/>
<evidence type="ECO:0000259" key="7">
    <source>
        <dbReference type="Pfam" id="PF08244"/>
    </source>
</evidence>
<dbReference type="InterPro" id="IPR013189">
    <property type="entry name" value="Glyco_hydro_32_C"/>
</dbReference>
<dbReference type="InterPro" id="IPR051214">
    <property type="entry name" value="GH32_Enzymes"/>
</dbReference>
<name>A0A4V2PNL4_9GAMM</name>
<comment type="function">
    <text evidence="5">Enables the bacterium to metabolize sucrose as a sole carbon source.</text>
</comment>
<dbReference type="EC" id="3.2.1.26" evidence="4"/>
<dbReference type="SMART" id="SM00640">
    <property type="entry name" value="Glyco_32"/>
    <property type="match status" value="1"/>
</dbReference>
<dbReference type="PANTHER" id="PTHR43101">
    <property type="entry name" value="BETA-FRUCTOSIDASE"/>
    <property type="match status" value="1"/>
</dbReference>
<dbReference type="Gene3D" id="2.60.120.560">
    <property type="entry name" value="Exo-inulinase, domain 1"/>
    <property type="match status" value="1"/>
</dbReference>
<keyword evidence="5" id="KW-0119">Carbohydrate metabolism</keyword>
<proteinExistence type="inferred from homology"/>
<keyword evidence="3 4" id="KW-0326">Glycosidase</keyword>
<evidence type="ECO:0000313" key="9">
    <source>
        <dbReference type="Proteomes" id="UP000295565"/>
    </source>
</evidence>
<evidence type="ECO:0000259" key="6">
    <source>
        <dbReference type="Pfam" id="PF00251"/>
    </source>
</evidence>
<dbReference type="EMBL" id="SMGD01000014">
    <property type="protein sequence ID" value="TCK47571.1"/>
    <property type="molecule type" value="Genomic_DNA"/>
</dbReference>
<keyword evidence="5" id="KW-0963">Cytoplasm</keyword>
<comment type="similarity">
    <text evidence="1 4">Belongs to the glycosyl hydrolase 32 family.</text>
</comment>
<dbReference type="Gene3D" id="2.115.10.20">
    <property type="entry name" value="Glycosyl hydrolase domain, family 43"/>
    <property type="match status" value="1"/>
</dbReference>
<evidence type="ECO:0000256" key="3">
    <source>
        <dbReference type="ARBA" id="ARBA00023295"/>
    </source>
</evidence>
<evidence type="ECO:0000313" key="8">
    <source>
        <dbReference type="EMBL" id="TCK47571.1"/>
    </source>
</evidence>
<dbReference type="Pfam" id="PF00251">
    <property type="entry name" value="Glyco_hydro_32N"/>
    <property type="match status" value="1"/>
</dbReference>
<gene>
    <name evidence="8" type="ORF">EV690_2607</name>
</gene>
<sequence>MSINSESDNHKGPFSWRPSYHIAPPYGLMNDPNGFSYFNHQYWLFFQWNPSGCEHVNKHWGLMTSTDLVHWQQQPFKMAPTHWFDKDGCYSGSGLVEKGGLSLFYTGNVRHGELRESYQCLVTTEDGQQYLNQGPLWTKQLEDFTGHVRDPKVFYVNQQRRMWLAAQNRDLKGGVAVLDETAEGTWQLRGHYFNPIGWANDQLGYMWECPDRLQFGDQVVLVCCVQGINCSDPYSSNENLSGFFQIEEDADGEIRFTSDYLLLDHGFEFYAPQSIVDPQGQTILIGWMGLPDDPEQPSVANEQWCGQLTMPRVCQWENGALRQRPLAELFAAFSEPNTVLPITFKMASFECTNTCYIELDNLKGAGQLTVDNPKESLVITWDENGEATVDRTEFCTVGMDLIRQYKSRDGCIKQLQLFIDNSSFELFINDGEAVMTGRIFPNTSVTHATVLGVAGELKVRFLDTSCINTLMKEQFSDEYASLVSR</sequence>
<dbReference type="GO" id="GO:0005737">
    <property type="term" value="C:cytoplasm"/>
    <property type="evidence" value="ECO:0007669"/>
    <property type="project" value="UniProtKB-SubCell"/>
</dbReference>
<keyword evidence="9" id="KW-1185">Reference proteome</keyword>
<dbReference type="SUPFAM" id="SSF75005">
    <property type="entry name" value="Arabinanase/levansucrase/invertase"/>
    <property type="match status" value="1"/>
</dbReference>
<accession>A0A4V2PNL4</accession>
<dbReference type="NCBIfam" id="TIGR01322">
    <property type="entry name" value="scrB_fam"/>
    <property type="match status" value="1"/>
</dbReference>
<keyword evidence="2 4" id="KW-0378">Hydrolase</keyword>
<comment type="caution">
    <text evidence="8">The sequence shown here is derived from an EMBL/GenBank/DDBJ whole genome shotgun (WGS) entry which is preliminary data.</text>
</comment>
<dbReference type="InterPro" id="IPR013148">
    <property type="entry name" value="Glyco_hydro_32_N"/>
</dbReference>
<feature type="domain" description="Glycosyl hydrolase family 32 N-terminal" evidence="6">
    <location>
        <begin position="21"/>
        <end position="325"/>
    </location>
</feature>
<dbReference type="GO" id="GO:0004564">
    <property type="term" value="F:beta-fructofuranosidase activity"/>
    <property type="evidence" value="ECO:0007669"/>
    <property type="project" value="UniProtKB-EC"/>
</dbReference>